<organism evidence="1 3">
    <name type="scientific">Chitinophaga oryzae</name>
    <dbReference type="NCBI Taxonomy" id="2725414"/>
    <lineage>
        <taxon>Bacteria</taxon>
        <taxon>Pseudomonadati</taxon>
        <taxon>Bacteroidota</taxon>
        <taxon>Chitinophagia</taxon>
        <taxon>Chitinophagales</taxon>
        <taxon>Chitinophagaceae</taxon>
        <taxon>Chitinophaga</taxon>
    </lineage>
</organism>
<protein>
    <submittedName>
        <fullName evidence="1">Uncharacterized protein</fullName>
    </submittedName>
</protein>
<evidence type="ECO:0000313" key="1">
    <source>
        <dbReference type="EMBL" id="QJB34892.1"/>
    </source>
</evidence>
<dbReference type="Proteomes" id="UP000503144">
    <property type="component" value="Chromosome"/>
</dbReference>
<proteinExistence type="predicted"/>
<name>A0AAE7DA33_9BACT</name>
<accession>A0AAE7DA33</accession>
<dbReference type="Proteomes" id="UP000502421">
    <property type="component" value="Chromosome"/>
</dbReference>
<evidence type="ECO:0000313" key="2">
    <source>
        <dbReference type="EMBL" id="QJB41403.1"/>
    </source>
</evidence>
<dbReference type="EMBL" id="CP051205">
    <property type="protein sequence ID" value="QJB34892.1"/>
    <property type="molecule type" value="Genomic_DNA"/>
</dbReference>
<reference evidence="1" key="2">
    <citation type="submission" date="2020-09" db="EMBL/GenBank/DDBJ databases">
        <authorList>
            <person name="Kittiwongwattana C."/>
        </authorList>
    </citation>
    <scope>NUCLEOTIDE SEQUENCE</scope>
    <source>
        <strain evidence="1">1310</strain>
    </source>
</reference>
<evidence type="ECO:0000313" key="4">
    <source>
        <dbReference type="Proteomes" id="UP000503144"/>
    </source>
</evidence>
<dbReference type="EMBL" id="CP051204">
    <property type="protein sequence ID" value="QJB41403.1"/>
    <property type="molecule type" value="Genomic_DNA"/>
</dbReference>
<keyword evidence="4" id="KW-1185">Reference proteome</keyword>
<gene>
    <name evidence="2" type="ORF">HF324_27610</name>
    <name evidence="1" type="ORF">HF329_27750</name>
</gene>
<sequence length="224" mass="25754">MYKLKKYSVPEYAEMVWTICNKQFSIEHFNNLRFLSKTRMEIGDAKYVLTEHDRREVDNAMMHRIMRICVTQVNLGRVPEVYWCGDSGFSPHVSGRDGFLPLDVGGFAEVLHNNDIELRKNYQGRLIAIERYIHPTGDPNFVILLGTKHYGKLVEVDALMNKINEIDPAVNPSYEKGQITGFYNGSYSQKYIYSLRPCFVTLNFSKQAITAIEKAIGEMVTPLE</sequence>
<dbReference type="AlphaFoldDB" id="A0AAE7DA33"/>
<reference evidence="3 4" key="1">
    <citation type="submission" date="2020-04" db="EMBL/GenBank/DDBJ databases">
        <authorList>
            <person name="Kittiwongwattana C."/>
        </authorList>
    </citation>
    <scope>NUCLEOTIDE SEQUENCE [LARGE SCALE GENOMIC DNA]</scope>
    <source>
        <strain evidence="2 4">1303</strain>
        <strain evidence="3">1310</strain>
    </source>
</reference>
<dbReference type="KEGG" id="coy:HF329_27750"/>
<evidence type="ECO:0000313" key="3">
    <source>
        <dbReference type="Proteomes" id="UP000502421"/>
    </source>
</evidence>
<dbReference type="RefSeq" id="WP_168809406.1">
    <property type="nucleotide sequence ID" value="NZ_CP051204.2"/>
</dbReference>